<dbReference type="GO" id="GO:0008081">
    <property type="term" value="F:phosphoric diester hydrolase activity"/>
    <property type="evidence" value="ECO:0007669"/>
    <property type="project" value="UniProtKB-ARBA"/>
</dbReference>
<dbReference type="InterPro" id="IPR021812">
    <property type="entry name" value="DUF3391"/>
</dbReference>
<dbReference type="PANTHER" id="PTHR43155">
    <property type="entry name" value="CYCLIC DI-GMP PHOSPHODIESTERASE PA4108-RELATED"/>
    <property type="match status" value="1"/>
</dbReference>
<dbReference type="SMART" id="SM00471">
    <property type="entry name" value="HDc"/>
    <property type="match status" value="1"/>
</dbReference>
<dbReference type="Pfam" id="PF11871">
    <property type="entry name" value="DUF3391"/>
    <property type="match status" value="1"/>
</dbReference>
<reference evidence="3 4" key="1">
    <citation type="submission" date="2019-03" db="EMBL/GenBank/DDBJ databases">
        <title>Genomic Encyclopedia of Archaeal and Bacterial Type Strains, Phase II (KMG-II): from individual species to whole genera.</title>
        <authorList>
            <person name="Goeker M."/>
        </authorList>
    </citation>
    <scope>NUCLEOTIDE SEQUENCE [LARGE SCALE GENOMIC DNA]</scope>
    <source>
        <strain evidence="3 4">DSM 15388</strain>
    </source>
</reference>
<accession>A0A4R3IB58</accession>
<dbReference type="PROSITE" id="PS51832">
    <property type="entry name" value="HD_GYP"/>
    <property type="match status" value="1"/>
</dbReference>
<organism evidence="3 4">
    <name type="scientific">Reinekea marinisedimentorum</name>
    <dbReference type="NCBI Taxonomy" id="230495"/>
    <lineage>
        <taxon>Bacteria</taxon>
        <taxon>Pseudomonadati</taxon>
        <taxon>Pseudomonadota</taxon>
        <taxon>Gammaproteobacteria</taxon>
        <taxon>Oceanospirillales</taxon>
        <taxon>Saccharospirillaceae</taxon>
        <taxon>Reinekea</taxon>
    </lineage>
</organism>
<evidence type="ECO:0000259" key="2">
    <source>
        <dbReference type="PROSITE" id="PS51832"/>
    </source>
</evidence>
<evidence type="ECO:0000259" key="1">
    <source>
        <dbReference type="PROSITE" id="PS51831"/>
    </source>
</evidence>
<dbReference type="AlphaFoldDB" id="A0A4R3IB58"/>
<dbReference type="PANTHER" id="PTHR43155:SF2">
    <property type="entry name" value="CYCLIC DI-GMP PHOSPHODIESTERASE PA4108"/>
    <property type="match status" value="1"/>
</dbReference>
<dbReference type="RefSeq" id="WP_132698917.1">
    <property type="nucleotide sequence ID" value="NZ_SLZR01000001.1"/>
</dbReference>
<proteinExistence type="predicted"/>
<gene>
    <name evidence="3" type="ORF">BCF53_101173</name>
</gene>
<name>A0A4R3IB58_9GAMM</name>
<dbReference type="EMBL" id="SLZR01000001">
    <property type="protein sequence ID" value="TCS43830.1"/>
    <property type="molecule type" value="Genomic_DNA"/>
</dbReference>
<sequence length="414" mass="47100">MYNLPPENKVWENQQQIAPHELKLGHFVAQLSSPWSETPFLIQGFVVSDLEELDWIRNHCHWVIIDLKKSQRKTQPAKKADVKPVPKEAKVLRTQPITSVSMRESLTAYLNLRERAMHITNHFHRLDRQDIRKNITLVKDISSSISKNLPALVWLTRIKHEDQYTAEHCINVCILAMGLGAALGWDQKMVAQVGVAGLLHDLGKIDIDSAVLNKPGKLTEEEFEIMKTHPMRGFTRLKDEPDLPQRVLAGILQHHERPDGKGYPKGLNHLQIDEMARVVAIVDAYDAITSDRVYQNARSHHDAMSILWAMRGKQFDHTMVERFIQFLGWVTPGAIVELSTGDIGVVVQAVEGQRLYPNVRILIPTSRGYRLGAKWNLSEMEASAKGERVHITNVFPDGHLGIRVEDYAQQLMED</sequence>
<dbReference type="SUPFAM" id="SSF109604">
    <property type="entry name" value="HD-domain/PDEase-like"/>
    <property type="match status" value="1"/>
</dbReference>
<feature type="domain" description="HD-GYP" evidence="2">
    <location>
        <begin position="143"/>
        <end position="339"/>
    </location>
</feature>
<dbReference type="Proteomes" id="UP000295793">
    <property type="component" value="Unassembled WGS sequence"/>
</dbReference>
<keyword evidence="4" id="KW-1185">Reference proteome</keyword>
<dbReference type="OrthoDB" id="9816273at2"/>
<dbReference type="InterPro" id="IPR006674">
    <property type="entry name" value="HD_domain"/>
</dbReference>
<feature type="domain" description="HD" evidence="1">
    <location>
        <begin position="165"/>
        <end position="288"/>
    </location>
</feature>
<evidence type="ECO:0000313" key="3">
    <source>
        <dbReference type="EMBL" id="TCS43830.1"/>
    </source>
</evidence>
<dbReference type="InterPro" id="IPR003607">
    <property type="entry name" value="HD/PDEase_dom"/>
</dbReference>
<dbReference type="Pfam" id="PF13487">
    <property type="entry name" value="HD_5"/>
    <property type="match status" value="1"/>
</dbReference>
<protein>
    <submittedName>
        <fullName evidence="3">HD-GYP domain-containing protein (C-di-GMP phosphodiesterase class II)</fullName>
    </submittedName>
</protein>
<evidence type="ECO:0000313" key="4">
    <source>
        <dbReference type="Proteomes" id="UP000295793"/>
    </source>
</evidence>
<dbReference type="InterPro" id="IPR037522">
    <property type="entry name" value="HD_GYP_dom"/>
</dbReference>
<dbReference type="Gene3D" id="1.10.3210.10">
    <property type="entry name" value="Hypothetical protein af1432"/>
    <property type="match status" value="1"/>
</dbReference>
<comment type="caution">
    <text evidence="3">The sequence shown here is derived from an EMBL/GenBank/DDBJ whole genome shotgun (WGS) entry which is preliminary data.</text>
</comment>
<dbReference type="CDD" id="cd00077">
    <property type="entry name" value="HDc"/>
    <property type="match status" value="1"/>
</dbReference>
<dbReference type="PROSITE" id="PS51831">
    <property type="entry name" value="HD"/>
    <property type="match status" value="1"/>
</dbReference>